<feature type="transmembrane region" description="Helical" evidence="1">
    <location>
        <begin position="404"/>
        <end position="427"/>
    </location>
</feature>
<sequence length="549" mass="59296">MLLQLKLQGLWNAVRTGNRFGYAVVVLICLGMVFGEWIGVHRALDFLDRYGEGLGFSIAKRFLEAGVVVLAAGVTFTSITTAISTVYLSDDLNFLLTQPISTLRVFGLKLLETFLSAAGVPALLTIPAILSIGAYFNAPAWYYLLAVWLILIVYMLPVAVGCLIAVVLMRVAPAGRVKEVSTGFGVLLSAGLVYMIRALKPEALLNVTDPGQFDRLLAQYVGNEDTLLPPALAARAVWDASQGEFNTAVLGVSLISVVALWLAGFMAVVAYREGWIRGLEGTSRALNPKVLVASWGERLYGTMGSIGHILYKDLRLMMRDATQWSQLLVLVALVGVYLFSLSSFPLEGALSAQRFRNVIGFLQLVFQGFLVAGIGIRMAFPVVSMEGYGFWLLQTTPITYTRLVVGKFLGALVPMLAVSLVLAWQTVNILKLGSVMGTSLWIVAISSTLVITALGVGLGAAFPRFKADNPSEIAMSPGGIMYMVFSLIYVALLAVIMARPAAMLFLQNTSAYWTSGEGYFVAGLVALLTVGLTVGILLWGIRALDRLHQ</sequence>
<dbReference type="Proteomes" id="UP000321306">
    <property type="component" value="Unassembled WGS sequence"/>
</dbReference>
<proteinExistence type="predicted"/>
<comment type="caution">
    <text evidence="2">The sequence shown here is derived from an EMBL/GenBank/DDBJ whole genome shotgun (WGS) entry which is preliminary data.</text>
</comment>
<feature type="transmembrane region" description="Helical" evidence="1">
    <location>
        <begin position="248"/>
        <end position="271"/>
    </location>
</feature>
<keyword evidence="1" id="KW-0812">Transmembrane</keyword>
<feature type="transmembrane region" description="Helical" evidence="1">
    <location>
        <begin position="180"/>
        <end position="199"/>
    </location>
</feature>
<gene>
    <name evidence="2" type="ORF">DC3_09080</name>
</gene>
<dbReference type="EMBL" id="BJXB01000003">
    <property type="protein sequence ID" value="GEM45273.1"/>
    <property type="molecule type" value="Genomic_DNA"/>
</dbReference>
<feature type="transmembrane region" description="Helical" evidence="1">
    <location>
        <begin position="518"/>
        <end position="541"/>
    </location>
</feature>
<keyword evidence="1" id="KW-0472">Membrane</keyword>
<keyword evidence="3" id="KW-1185">Reference proteome</keyword>
<accession>A0A511MXG8</accession>
<dbReference type="AlphaFoldDB" id="A0A511MXG8"/>
<reference evidence="2 3" key="1">
    <citation type="submission" date="2019-07" db="EMBL/GenBank/DDBJ databases">
        <title>Whole genome shotgun sequence of Deinococcus cellulosilyticus NBRC 106333.</title>
        <authorList>
            <person name="Hosoyama A."/>
            <person name="Uohara A."/>
            <person name="Ohji S."/>
            <person name="Ichikawa N."/>
        </authorList>
    </citation>
    <scope>NUCLEOTIDE SEQUENCE [LARGE SCALE GENOMIC DNA]</scope>
    <source>
        <strain evidence="2 3">NBRC 106333</strain>
    </source>
</reference>
<feature type="transmembrane region" description="Helical" evidence="1">
    <location>
        <begin position="439"/>
        <end position="462"/>
    </location>
</feature>
<feature type="transmembrane region" description="Helical" evidence="1">
    <location>
        <begin position="482"/>
        <end position="506"/>
    </location>
</feature>
<name>A0A511MXG8_DEIC1</name>
<feature type="transmembrane region" description="Helical" evidence="1">
    <location>
        <begin position="110"/>
        <end position="136"/>
    </location>
</feature>
<feature type="transmembrane region" description="Helical" evidence="1">
    <location>
        <begin position="20"/>
        <end position="40"/>
    </location>
</feature>
<evidence type="ECO:0000313" key="2">
    <source>
        <dbReference type="EMBL" id="GEM45273.1"/>
    </source>
</evidence>
<dbReference type="Pfam" id="PF16949">
    <property type="entry name" value="ABC_tran_2"/>
    <property type="match status" value="1"/>
</dbReference>
<protein>
    <submittedName>
        <fullName evidence="2">Uncharacterized protein</fullName>
    </submittedName>
</protein>
<organism evidence="2 3">
    <name type="scientific">Deinococcus cellulosilyticus (strain DSM 18568 / NBRC 106333 / KACC 11606 / 5516J-15)</name>
    <dbReference type="NCBI Taxonomy" id="1223518"/>
    <lineage>
        <taxon>Bacteria</taxon>
        <taxon>Thermotogati</taxon>
        <taxon>Deinococcota</taxon>
        <taxon>Deinococci</taxon>
        <taxon>Deinococcales</taxon>
        <taxon>Deinococcaceae</taxon>
        <taxon>Deinococcus</taxon>
    </lineage>
</organism>
<dbReference type="InterPro" id="IPR031599">
    <property type="entry name" value="ABC_tran_2"/>
</dbReference>
<feature type="transmembrane region" description="Helical" evidence="1">
    <location>
        <begin position="327"/>
        <end position="346"/>
    </location>
</feature>
<feature type="transmembrane region" description="Helical" evidence="1">
    <location>
        <begin position="65"/>
        <end position="89"/>
    </location>
</feature>
<evidence type="ECO:0000256" key="1">
    <source>
        <dbReference type="SAM" id="Phobius"/>
    </source>
</evidence>
<keyword evidence="1" id="KW-1133">Transmembrane helix</keyword>
<evidence type="ECO:0000313" key="3">
    <source>
        <dbReference type="Proteomes" id="UP000321306"/>
    </source>
</evidence>
<feature type="transmembrane region" description="Helical" evidence="1">
    <location>
        <begin position="142"/>
        <end position="168"/>
    </location>
</feature>
<dbReference type="RefSeq" id="WP_186815811.1">
    <property type="nucleotide sequence ID" value="NZ_BJXB01000003.1"/>
</dbReference>
<feature type="transmembrane region" description="Helical" evidence="1">
    <location>
        <begin position="358"/>
        <end position="383"/>
    </location>
</feature>